<evidence type="ECO:0000313" key="14">
    <source>
        <dbReference type="EMBL" id="GID75350.1"/>
    </source>
</evidence>
<evidence type="ECO:0000313" key="15">
    <source>
        <dbReference type="Proteomes" id="UP000609879"/>
    </source>
</evidence>
<feature type="binding site" evidence="9">
    <location>
        <position position="74"/>
    </location>
    <ligand>
        <name>ATP</name>
        <dbReference type="ChEBI" id="CHEBI:30616"/>
    </ligand>
</feature>
<dbReference type="SMART" id="SM00220">
    <property type="entry name" value="S_TKc"/>
    <property type="match status" value="1"/>
</dbReference>
<dbReference type="PROSITE" id="PS50011">
    <property type="entry name" value="PROTEIN_KINASE_DOM"/>
    <property type="match status" value="1"/>
</dbReference>
<dbReference type="Pfam" id="PF03422">
    <property type="entry name" value="CBM_6"/>
    <property type="match status" value="1"/>
</dbReference>
<gene>
    <name evidence="14" type="ORF">Ade02nite_39910</name>
</gene>
<dbReference type="InterPro" id="IPR017441">
    <property type="entry name" value="Protein_kinase_ATP_BS"/>
</dbReference>
<keyword evidence="11" id="KW-0472">Membrane</keyword>
<dbReference type="PROSITE" id="PS51175">
    <property type="entry name" value="CBM6"/>
    <property type="match status" value="1"/>
</dbReference>
<evidence type="ECO:0000256" key="11">
    <source>
        <dbReference type="SAM" id="Phobius"/>
    </source>
</evidence>
<dbReference type="EC" id="2.7.11.1" evidence="1"/>
<evidence type="ECO:0000256" key="6">
    <source>
        <dbReference type="ARBA" id="ARBA00022777"/>
    </source>
</evidence>
<dbReference type="InterPro" id="IPR005084">
    <property type="entry name" value="CBM6"/>
</dbReference>
<protein>
    <recommendedName>
        <fullName evidence="1">non-specific serine/threonine protein kinase</fullName>
        <ecNumber evidence="1">2.7.11.1</ecNumber>
    </recommendedName>
</protein>
<feature type="compositionally biased region" description="Low complexity" evidence="10">
    <location>
        <begin position="397"/>
        <end position="426"/>
    </location>
</feature>
<feature type="domain" description="Protein kinase" evidence="12">
    <location>
        <begin position="45"/>
        <end position="301"/>
    </location>
</feature>
<evidence type="ECO:0000256" key="9">
    <source>
        <dbReference type="PROSITE-ProRule" id="PRU10141"/>
    </source>
</evidence>
<dbReference type="Proteomes" id="UP000609879">
    <property type="component" value="Unassembled WGS sequence"/>
</dbReference>
<keyword evidence="4" id="KW-0732">Signal</keyword>
<dbReference type="SUPFAM" id="SSF56112">
    <property type="entry name" value="Protein kinase-like (PK-like)"/>
    <property type="match status" value="1"/>
</dbReference>
<keyword evidence="11" id="KW-1133">Transmembrane helix</keyword>
<evidence type="ECO:0000256" key="5">
    <source>
        <dbReference type="ARBA" id="ARBA00022741"/>
    </source>
</evidence>
<dbReference type="InterPro" id="IPR008271">
    <property type="entry name" value="Ser/Thr_kinase_AS"/>
</dbReference>
<keyword evidence="7 9" id="KW-0067">ATP-binding</keyword>
<feature type="compositionally biased region" description="Low complexity" evidence="10">
    <location>
        <begin position="350"/>
        <end position="388"/>
    </location>
</feature>
<accession>A0ABQ3Y5V4</accession>
<keyword evidence="15" id="KW-1185">Reference proteome</keyword>
<organism evidence="14 15">
    <name type="scientific">Paractinoplanes deccanensis</name>
    <dbReference type="NCBI Taxonomy" id="113561"/>
    <lineage>
        <taxon>Bacteria</taxon>
        <taxon>Bacillati</taxon>
        <taxon>Actinomycetota</taxon>
        <taxon>Actinomycetes</taxon>
        <taxon>Micromonosporales</taxon>
        <taxon>Micromonosporaceae</taxon>
        <taxon>Paractinoplanes</taxon>
    </lineage>
</organism>
<evidence type="ECO:0000256" key="4">
    <source>
        <dbReference type="ARBA" id="ARBA00022729"/>
    </source>
</evidence>
<sequence>MTVREAPPVRGVIVLSAGRSEKEAMSRSSDPASTRPPISILAGRYRLRRPLGQGGMGRVWEARDELLGRDVALKEIAPDGLTTDELGDLRERAIREARAIAQISHPGVVRIFDVVEHEGTPWIVMELIRARSLFDVVHEDGPLEPARAARIGLDVLSALQAAHRAGILHRDVKPANILVGGNGRVVLTDFGLATAAGDAAMTRTGVMLGSPSYLAPERAHDEPASAKSDLWSLGATLFAAVEGKPPYQRVSPMTTLAALMVEPPAVPERAGILEPVLEALLEKDPAARADADEAAELLRYVLSEPVDTRAPTARPRRRRIGVLVALPVMAVAIAAAAIAATRSDQAPPAAVVLPAPSSDAPRATPGTPAPAPSLSAPRSVAASLPASAKPTSSRQTTPQPSRSPQAAAPTATPSAVKTATSAAPKPTAVSVTFEAESYTDNHGTEDSFPTEASGGRVVGKTDNGDWVGYANRSLAGVRKVSLRYAAGDGSTDIEIHAGSATGPRLARVTLTGTGNFQTYATVTTALSTTGSGAPYLVFLGPLASDIDVVTLA</sequence>
<dbReference type="CDD" id="cd14014">
    <property type="entry name" value="STKc_PknB_like"/>
    <property type="match status" value="1"/>
</dbReference>
<reference evidence="14 15" key="1">
    <citation type="submission" date="2021-01" db="EMBL/GenBank/DDBJ databases">
        <title>Whole genome shotgun sequence of Actinoplanes deccanensis NBRC 13994.</title>
        <authorList>
            <person name="Komaki H."/>
            <person name="Tamura T."/>
        </authorList>
    </citation>
    <scope>NUCLEOTIDE SEQUENCE [LARGE SCALE GENOMIC DNA]</scope>
    <source>
        <strain evidence="14 15">NBRC 13994</strain>
    </source>
</reference>
<dbReference type="Pfam" id="PF00069">
    <property type="entry name" value="Pkinase"/>
    <property type="match status" value="1"/>
</dbReference>
<dbReference type="PROSITE" id="PS00107">
    <property type="entry name" value="PROTEIN_KINASE_ATP"/>
    <property type="match status" value="1"/>
</dbReference>
<dbReference type="SUPFAM" id="SSF49785">
    <property type="entry name" value="Galactose-binding domain-like"/>
    <property type="match status" value="1"/>
</dbReference>
<keyword evidence="3" id="KW-0808">Transferase</keyword>
<dbReference type="Gene3D" id="1.10.510.10">
    <property type="entry name" value="Transferase(Phosphotransferase) domain 1"/>
    <property type="match status" value="1"/>
</dbReference>
<keyword evidence="11" id="KW-0812">Transmembrane</keyword>
<feature type="domain" description="CBM6" evidence="13">
    <location>
        <begin position="431"/>
        <end position="552"/>
    </location>
</feature>
<dbReference type="Gene3D" id="3.30.200.20">
    <property type="entry name" value="Phosphorylase Kinase, domain 1"/>
    <property type="match status" value="1"/>
</dbReference>
<dbReference type="CDD" id="cd04084">
    <property type="entry name" value="CBM6_xylanase-like"/>
    <property type="match status" value="1"/>
</dbReference>
<proteinExistence type="predicted"/>
<dbReference type="Gene3D" id="2.60.120.260">
    <property type="entry name" value="Galactose-binding domain-like"/>
    <property type="match status" value="1"/>
</dbReference>
<evidence type="ECO:0000256" key="8">
    <source>
        <dbReference type="ARBA" id="ARBA00023170"/>
    </source>
</evidence>
<feature type="region of interest" description="Disordered" evidence="10">
    <location>
        <begin position="350"/>
        <end position="426"/>
    </location>
</feature>
<keyword evidence="5 9" id="KW-0547">Nucleotide-binding</keyword>
<evidence type="ECO:0000256" key="3">
    <source>
        <dbReference type="ARBA" id="ARBA00022679"/>
    </source>
</evidence>
<name>A0ABQ3Y5V4_9ACTN</name>
<evidence type="ECO:0000256" key="10">
    <source>
        <dbReference type="SAM" id="MobiDB-lite"/>
    </source>
</evidence>
<dbReference type="InterPro" id="IPR011009">
    <property type="entry name" value="Kinase-like_dom_sf"/>
</dbReference>
<dbReference type="PANTHER" id="PTHR43289:SF6">
    <property type="entry name" value="SERINE_THREONINE-PROTEIN KINASE NEKL-3"/>
    <property type="match status" value="1"/>
</dbReference>
<keyword evidence="8" id="KW-0675">Receptor</keyword>
<evidence type="ECO:0000259" key="13">
    <source>
        <dbReference type="PROSITE" id="PS51175"/>
    </source>
</evidence>
<dbReference type="InterPro" id="IPR006584">
    <property type="entry name" value="Cellulose-bd_IV"/>
</dbReference>
<keyword evidence="2" id="KW-0723">Serine/threonine-protein kinase</keyword>
<dbReference type="SMART" id="SM00606">
    <property type="entry name" value="CBD_IV"/>
    <property type="match status" value="1"/>
</dbReference>
<dbReference type="PROSITE" id="PS00108">
    <property type="entry name" value="PROTEIN_KINASE_ST"/>
    <property type="match status" value="1"/>
</dbReference>
<evidence type="ECO:0000259" key="12">
    <source>
        <dbReference type="PROSITE" id="PS50011"/>
    </source>
</evidence>
<dbReference type="InterPro" id="IPR008979">
    <property type="entry name" value="Galactose-bd-like_sf"/>
</dbReference>
<evidence type="ECO:0000256" key="1">
    <source>
        <dbReference type="ARBA" id="ARBA00012513"/>
    </source>
</evidence>
<evidence type="ECO:0000256" key="2">
    <source>
        <dbReference type="ARBA" id="ARBA00022527"/>
    </source>
</evidence>
<comment type="caution">
    <text evidence="14">The sequence shown here is derived from an EMBL/GenBank/DDBJ whole genome shotgun (WGS) entry which is preliminary data.</text>
</comment>
<evidence type="ECO:0000256" key="7">
    <source>
        <dbReference type="ARBA" id="ARBA00022840"/>
    </source>
</evidence>
<dbReference type="EMBL" id="BOMI01000077">
    <property type="protein sequence ID" value="GID75350.1"/>
    <property type="molecule type" value="Genomic_DNA"/>
</dbReference>
<dbReference type="InterPro" id="IPR000719">
    <property type="entry name" value="Prot_kinase_dom"/>
</dbReference>
<feature type="transmembrane region" description="Helical" evidence="11">
    <location>
        <begin position="320"/>
        <end position="340"/>
    </location>
</feature>
<dbReference type="PANTHER" id="PTHR43289">
    <property type="entry name" value="MITOGEN-ACTIVATED PROTEIN KINASE KINASE KINASE 20-RELATED"/>
    <property type="match status" value="1"/>
</dbReference>
<keyword evidence="6" id="KW-0418">Kinase</keyword>